<keyword evidence="2" id="KW-1185">Reference proteome</keyword>
<organism evidence="1 2">
    <name type="scientific">Brassica rapa subsp. trilocularis</name>
    <dbReference type="NCBI Taxonomy" id="1813537"/>
    <lineage>
        <taxon>Eukaryota</taxon>
        <taxon>Viridiplantae</taxon>
        <taxon>Streptophyta</taxon>
        <taxon>Embryophyta</taxon>
        <taxon>Tracheophyta</taxon>
        <taxon>Spermatophyta</taxon>
        <taxon>Magnoliopsida</taxon>
        <taxon>eudicotyledons</taxon>
        <taxon>Gunneridae</taxon>
        <taxon>Pentapetalae</taxon>
        <taxon>rosids</taxon>
        <taxon>malvids</taxon>
        <taxon>Brassicales</taxon>
        <taxon>Brassicaceae</taxon>
        <taxon>Brassiceae</taxon>
        <taxon>Brassica</taxon>
    </lineage>
</organism>
<evidence type="ECO:0000313" key="2">
    <source>
        <dbReference type="Proteomes" id="UP000823674"/>
    </source>
</evidence>
<evidence type="ECO:0000313" key="1">
    <source>
        <dbReference type="EMBL" id="KAG5409683.1"/>
    </source>
</evidence>
<sequence length="105" mass="12402">MALRRTREPVGNRRKSHFVLASLFGDDEYETKRSFIALPKDKKTQFWSRPKWVPNRDMDQDMPKPTTRIELEEGVTEVVMIAELARKSRSRLAIKKGEKTKKRTR</sequence>
<gene>
    <name evidence="1" type="primary">A02g503110.1_BraROA</name>
    <name evidence="1" type="ORF">IGI04_006002</name>
</gene>
<proteinExistence type="predicted"/>
<comment type="caution">
    <text evidence="1">The sequence shown here is derived from an EMBL/GenBank/DDBJ whole genome shotgun (WGS) entry which is preliminary data.</text>
</comment>
<accession>A0ABQ7NFK6</accession>
<name>A0ABQ7NFK6_BRACM</name>
<dbReference type="EMBL" id="JADBGQ010000002">
    <property type="protein sequence ID" value="KAG5409683.1"/>
    <property type="molecule type" value="Genomic_DNA"/>
</dbReference>
<dbReference type="Proteomes" id="UP000823674">
    <property type="component" value="Chromosome A02"/>
</dbReference>
<reference evidence="1 2" key="1">
    <citation type="submission" date="2021-03" db="EMBL/GenBank/DDBJ databases">
        <authorList>
            <person name="King G.J."/>
            <person name="Bancroft I."/>
            <person name="Baten A."/>
            <person name="Bloomfield J."/>
            <person name="Borpatragohain P."/>
            <person name="He Z."/>
            <person name="Irish N."/>
            <person name="Irwin J."/>
            <person name="Liu K."/>
            <person name="Mauleon R.P."/>
            <person name="Moore J."/>
            <person name="Morris R."/>
            <person name="Ostergaard L."/>
            <person name="Wang B."/>
            <person name="Wells R."/>
        </authorList>
    </citation>
    <scope>NUCLEOTIDE SEQUENCE [LARGE SCALE GENOMIC DNA]</scope>
    <source>
        <strain evidence="1">R-o-18</strain>
        <tissue evidence="1">Leaf</tissue>
    </source>
</reference>
<protein>
    <submittedName>
        <fullName evidence="1">Uncharacterized protein</fullName>
    </submittedName>
</protein>